<dbReference type="Gene3D" id="2.30.40.10">
    <property type="entry name" value="Urease, subunit C, domain 1"/>
    <property type="match status" value="1"/>
</dbReference>
<dbReference type="Pfam" id="PF01979">
    <property type="entry name" value="Amidohydro_1"/>
    <property type="match status" value="1"/>
</dbReference>
<name>R4Z0B3_9ACTN</name>
<dbReference type="GO" id="GO:0016810">
    <property type="term" value="F:hydrolase activity, acting on carbon-nitrogen (but not peptide) bonds"/>
    <property type="evidence" value="ECO:0007669"/>
    <property type="project" value="InterPro"/>
</dbReference>
<dbReference type="PANTHER" id="PTHR43135:SF3">
    <property type="entry name" value="ALPHA-D-RIBOSE 1-METHYLPHOSPHONATE 5-TRIPHOSPHATE DIPHOSPHATASE"/>
    <property type="match status" value="1"/>
</dbReference>
<dbReference type="HOGENOM" id="CLU_023620_2_0_11"/>
<dbReference type="SUPFAM" id="SSF51556">
    <property type="entry name" value="Metallo-dependent hydrolases"/>
    <property type="match status" value="1"/>
</dbReference>
<dbReference type="InterPro" id="IPR057744">
    <property type="entry name" value="OTAase-like"/>
</dbReference>
<evidence type="ECO:0000313" key="2">
    <source>
        <dbReference type="EMBL" id="CCM62072.1"/>
    </source>
</evidence>
<dbReference type="GO" id="GO:0102009">
    <property type="term" value="F:proline dipeptidase activity"/>
    <property type="evidence" value="ECO:0007669"/>
    <property type="project" value="UniProtKB-EC"/>
</dbReference>
<dbReference type="RefSeq" id="WP_012223122.1">
    <property type="nucleotide sequence ID" value="NZ_HG422565.1"/>
</dbReference>
<organism evidence="2 3">
    <name type="scientific">Candidatus Neomicrothrix parvicella RN1</name>
    <dbReference type="NCBI Taxonomy" id="1229780"/>
    <lineage>
        <taxon>Bacteria</taxon>
        <taxon>Bacillati</taxon>
        <taxon>Actinomycetota</taxon>
        <taxon>Acidimicrobiia</taxon>
        <taxon>Acidimicrobiales</taxon>
        <taxon>Microthrixaceae</taxon>
        <taxon>Candidatus Neomicrothrix</taxon>
    </lineage>
</organism>
<feature type="domain" description="Amidohydrolase-related" evidence="1">
    <location>
        <begin position="57"/>
        <end position="411"/>
    </location>
</feature>
<dbReference type="EMBL" id="CANL01000001">
    <property type="protein sequence ID" value="CCM62072.1"/>
    <property type="molecule type" value="Genomic_DNA"/>
</dbReference>
<evidence type="ECO:0000259" key="1">
    <source>
        <dbReference type="Pfam" id="PF01979"/>
    </source>
</evidence>
<keyword evidence="2" id="KW-0378">Hydrolase</keyword>
<accession>R4Z0B3</accession>
<dbReference type="Proteomes" id="UP000018291">
    <property type="component" value="Unassembled WGS sequence"/>
</dbReference>
<keyword evidence="3" id="KW-1185">Reference proteome</keyword>
<dbReference type="InterPro" id="IPR051781">
    <property type="entry name" value="Metallo-dep_Hydrolase"/>
</dbReference>
<dbReference type="SUPFAM" id="SSF51338">
    <property type="entry name" value="Composite domain of metallo-dependent hydrolases"/>
    <property type="match status" value="1"/>
</dbReference>
<dbReference type="InterPro" id="IPR011059">
    <property type="entry name" value="Metal-dep_hydrolase_composite"/>
</dbReference>
<dbReference type="OrthoDB" id="3189065at2"/>
<dbReference type="STRING" id="1229780.BN381_10303"/>
<dbReference type="Gene3D" id="3.20.20.140">
    <property type="entry name" value="Metal-dependent hydrolases"/>
    <property type="match status" value="1"/>
</dbReference>
<dbReference type="EC" id="3.4.13.9" evidence="2"/>
<protein>
    <submittedName>
        <fullName evidence="2">Xaa-Pro dipeptidase</fullName>
        <ecNumber evidence="2">3.4.13.9</ecNumber>
    </submittedName>
</protein>
<reference evidence="2 3" key="1">
    <citation type="journal article" date="2013" name="ISME J.">
        <title>Metabolic model for the filamentous 'Candidatus Microthrix parvicella' based on genomic and metagenomic analyses.</title>
        <authorList>
            <person name="Jon McIlroy S."/>
            <person name="Kristiansen R."/>
            <person name="Albertsen M."/>
            <person name="Michael Karst S."/>
            <person name="Rossetti S."/>
            <person name="Lund Nielsen J."/>
            <person name="Tandoi V."/>
            <person name="James Seviour R."/>
            <person name="Nielsen P.H."/>
        </authorList>
    </citation>
    <scope>NUCLEOTIDE SEQUENCE [LARGE SCALE GENOMIC DNA]</scope>
    <source>
        <strain evidence="2 3">RN1</strain>
    </source>
</reference>
<dbReference type="PANTHER" id="PTHR43135">
    <property type="entry name" value="ALPHA-D-RIBOSE 1-METHYLPHOSPHONATE 5-TRIPHOSPHATE DIPHOSPHATASE"/>
    <property type="match status" value="1"/>
</dbReference>
<comment type="caution">
    <text evidence="2">The sequence shown here is derived from an EMBL/GenBank/DDBJ whole genome shotgun (WGS) entry which is preliminary data.</text>
</comment>
<evidence type="ECO:0000313" key="3">
    <source>
        <dbReference type="Proteomes" id="UP000018291"/>
    </source>
</evidence>
<dbReference type="InterPro" id="IPR006680">
    <property type="entry name" value="Amidohydro-rel"/>
</dbReference>
<sequence length="420" mass="45527">MNEATTMVATNVKVFDGVHEELVEGHVVVSGSKIVEVTETMPSTGDDVEVIDGDGRVLMPGLTDAHCHIMGMCHSLPAMMQGDIGWIYANTVAAAERTLMRGFTTVRDAGGPVFGIKQAIDLGTIPGPRIYPSGAMISQTAGHGDFSMTYDVATALGGVPTRGDSVGMTLVADGPDRVLAGAREQLKKGATQIKMMVGGGVTSAYDSLDSQQFTMDEIRAAVNAAADWGTYVLSHVYNVEGIHRAIDAGVRSIEHAHLADEDTVKHMKDKNIWLSTQPFVSHDHHFPDPRTQAKHEQVCSGTGNLYEWSKKYGVNTAFGTDILLEPDKETHQITMFARLSEFMEPIEAVRMATSTNAELFRMCGLRDPYIDAPIGVVKPGAWADFLLVDGDPTKDLSFFNDYQDTLRVIVKNGVAHKNTL</sequence>
<keyword evidence="2" id="KW-0224">Dipeptidase</keyword>
<dbReference type="eggNOG" id="COG1228">
    <property type="taxonomic scope" value="Bacteria"/>
</dbReference>
<gene>
    <name evidence="2" type="ORF">BN381_10303</name>
</gene>
<dbReference type="CDD" id="cd01299">
    <property type="entry name" value="Met_dep_hydrolase_A"/>
    <property type="match status" value="1"/>
</dbReference>
<keyword evidence="2" id="KW-0645">Protease</keyword>
<dbReference type="AlphaFoldDB" id="R4Z0B3"/>
<proteinExistence type="predicted"/>
<dbReference type="InterPro" id="IPR032466">
    <property type="entry name" value="Metal_Hydrolase"/>
</dbReference>